<dbReference type="EMBL" id="JBBWWQ010000018">
    <property type="protein sequence ID" value="KAK8921232.1"/>
    <property type="molecule type" value="Genomic_DNA"/>
</dbReference>
<comment type="caution">
    <text evidence="1">The sequence shown here is derived from an EMBL/GenBank/DDBJ whole genome shotgun (WGS) entry which is preliminary data.</text>
</comment>
<evidence type="ECO:0000313" key="1">
    <source>
        <dbReference type="EMBL" id="KAK8921232.1"/>
    </source>
</evidence>
<keyword evidence="2" id="KW-1185">Reference proteome</keyword>
<reference evidence="1 2" key="1">
    <citation type="journal article" date="2022" name="Nat. Plants">
        <title>Genomes of leafy and leafless Platanthera orchids illuminate the evolution of mycoheterotrophy.</title>
        <authorList>
            <person name="Li M.H."/>
            <person name="Liu K.W."/>
            <person name="Li Z."/>
            <person name="Lu H.C."/>
            <person name="Ye Q.L."/>
            <person name="Zhang D."/>
            <person name="Wang J.Y."/>
            <person name="Li Y.F."/>
            <person name="Zhong Z.M."/>
            <person name="Liu X."/>
            <person name="Yu X."/>
            <person name="Liu D.K."/>
            <person name="Tu X.D."/>
            <person name="Liu B."/>
            <person name="Hao Y."/>
            <person name="Liao X.Y."/>
            <person name="Jiang Y.T."/>
            <person name="Sun W.H."/>
            <person name="Chen J."/>
            <person name="Chen Y.Q."/>
            <person name="Ai Y."/>
            <person name="Zhai J.W."/>
            <person name="Wu S.S."/>
            <person name="Zhou Z."/>
            <person name="Hsiao Y.Y."/>
            <person name="Wu W.L."/>
            <person name="Chen Y.Y."/>
            <person name="Lin Y.F."/>
            <person name="Hsu J.L."/>
            <person name="Li C.Y."/>
            <person name="Wang Z.W."/>
            <person name="Zhao X."/>
            <person name="Zhong W.Y."/>
            <person name="Ma X.K."/>
            <person name="Ma L."/>
            <person name="Huang J."/>
            <person name="Chen G.Z."/>
            <person name="Huang M.Z."/>
            <person name="Huang L."/>
            <person name="Peng D.H."/>
            <person name="Luo Y.B."/>
            <person name="Zou S.Q."/>
            <person name="Chen S.P."/>
            <person name="Lan S."/>
            <person name="Tsai W.C."/>
            <person name="Van de Peer Y."/>
            <person name="Liu Z.J."/>
        </authorList>
    </citation>
    <scope>NUCLEOTIDE SEQUENCE [LARGE SCALE GENOMIC DNA]</scope>
    <source>
        <strain evidence="1">Lor287</strain>
    </source>
</reference>
<sequence>MEATFSSPCRANRSHLLFRAASLLSTGLRPDLGFASPSFPSIAGVVVDFSKPSSSALLCRLQRDPWVAWGEVFQVDGESVSCADLDADLEKYHSEAMQMN</sequence>
<dbReference type="Proteomes" id="UP001418222">
    <property type="component" value="Unassembled WGS sequence"/>
</dbReference>
<gene>
    <name evidence="1" type="ORF">KSP39_PZI020107</name>
</gene>
<dbReference type="AlphaFoldDB" id="A0AAP0FWP5"/>
<protein>
    <submittedName>
        <fullName evidence="1">Uncharacterized protein</fullName>
    </submittedName>
</protein>
<proteinExistence type="predicted"/>
<organism evidence="1 2">
    <name type="scientific">Platanthera zijinensis</name>
    <dbReference type="NCBI Taxonomy" id="2320716"/>
    <lineage>
        <taxon>Eukaryota</taxon>
        <taxon>Viridiplantae</taxon>
        <taxon>Streptophyta</taxon>
        <taxon>Embryophyta</taxon>
        <taxon>Tracheophyta</taxon>
        <taxon>Spermatophyta</taxon>
        <taxon>Magnoliopsida</taxon>
        <taxon>Liliopsida</taxon>
        <taxon>Asparagales</taxon>
        <taxon>Orchidaceae</taxon>
        <taxon>Orchidoideae</taxon>
        <taxon>Orchideae</taxon>
        <taxon>Orchidinae</taxon>
        <taxon>Platanthera</taxon>
    </lineage>
</organism>
<evidence type="ECO:0000313" key="2">
    <source>
        <dbReference type="Proteomes" id="UP001418222"/>
    </source>
</evidence>
<name>A0AAP0FWP5_9ASPA</name>
<accession>A0AAP0FWP5</accession>